<name>A0A9Q5F267_RHOHA</name>
<dbReference type="SUPFAM" id="SSF51735">
    <property type="entry name" value="NAD(P)-binding Rossmann-fold domains"/>
    <property type="match status" value="1"/>
</dbReference>
<proteinExistence type="inferred from homology"/>
<dbReference type="PROSITE" id="PS00059">
    <property type="entry name" value="ADH_ZINC"/>
    <property type="match status" value="1"/>
</dbReference>
<dbReference type="Proteomes" id="UP000608063">
    <property type="component" value="Unassembled WGS sequence"/>
</dbReference>
<reference evidence="13" key="2">
    <citation type="journal article" date="2020" name="Environ. Microbiol.">
        <title>The novel and transferable erm(51) gene confers Macrolides, Lincosamides, and Streptogramins B (MLSB) resistance to clonal Rhodococcus equi in the environment.</title>
        <authorList>
            <person name="Huber L."/>
            <person name="Giguere S."/>
            <person name="Slovis N.M."/>
            <person name="Alvarez-Narvaez S."/>
            <person name="Hart K.A."/>
            <person name="Greiter M."/>
            <person name="Morris E.R.A."/>
            <person name="Cohen N.D."/>
        </authorList>
    </citation>
    <scope>NUCLEOTIDE SEQUENCE</scope>
    <source>
        <strain evidence="13">Lh_116_1</strain>
        <strain evidence="14">Lh_16_1</strain>
    </source>
</reference>
<evidence type="ECO:0000259" key="11">
    <source>
        <dbReference type="SMART" id="SM00829"/>
    </source>
</evidence>
<dbReference type="GO" id="GO:0005829">
    <property type="term" value="C:cytosol"/>
    <property type="evidence" value="ECO:0007669"/>
    <property type="project" value="TreeGrafter"/>
</dbReference>
<dbReference type="Gene3D" id="3.40.50.720">
    <property type="entry name" value="NAD(P)-binding Rossmann-like Domain"/>
    <property type="match status" value="1"/>
</dbReference>
<accession>A0A9Q5F267</accession>
<comment type="catalytic activity">
    <reaction evidence="8">
        <text>a secondary alcohol + NAD(+) = a ketone + NADH + H(+)</text>
        <dbReference type="Rhea" id="RHEA:10740"/>
        <dbReference type="ChEBI" id="CHEBI:15378"/>
        <dbReference type="ChEBI" id="CHEBI:17087"/>
        <dbReference type="ChEBI" id="CHEBI:35681"/>
        <dbReference type="ChEBI" id="CHEBI:57540"/>
        <dbReference type="ChEBI" id="CHEBI:57945"/>
        <dbReference type="EC" id="1.1.1.1"/>
    </reaction>
</comment>
<evidence type="ECO:0000256" key="1">
    <source>
        <dbReference type="ARBA" id="ARBA00001947"/>
    </source>
</evidence>
<keyword evidence="5 10" id="KW-0862">Zinc</keyword>
<dbReference type="GO" id="GO:0046294">
    <property type="term" value="P:formaldehyde catabolic process"/>
    <property type="evidence" value="ECO:0007669"/>
    <property type="project" value="TreeGrafter"/>
</dbReference>
<dbReference type="EMBL" id="WUXR01000002">
    <property type="protein sequence ID" value="MBM4565283.1"/>
    <property type="molecule type" value="Genomic_DNA"/>
</dbReference>
<evidence type="ECO:0000256" key="9">
    <source>
        <dbReference type="ARBA" id="ARBA00049243"/>
    </source>
</evidence>
<dbReference type="GO" id="GO:0008270">
    <property type="term" value="F:zinc ion binding"/>
    <property type="evidence" value="ECO:0007669"/>
    <property type="project" value="InterPro"/>
</dbReference>
<dbReference type="EC" id="1.1.1.1" evidence="3"/>
<keyword evidence="7" id="KW-0520">NAD</keyword>
<organism evidence="13 15">
    <name type="scientific">Rhodococcus hoagii</name>
    <name type="common">Corynebacterium equii</name>
    <dbReference type="NCBI Taxonomy" id="43767"/>
    <lineage>
        <taxon>Bacteria</taxon>
        <taxon>Bacillati</taxon>
        <taxon>Actinomycetota</taxon>
        <taxon>Actinomycetes</taxon>
        <taxon>Mycobacteriales</taxon>
        <taxon>Nocardiaceae</taxon>
        <taxon>Prescottella</taxon>
    </lineage>
</organism>
<keyword evidence="4 10" id="KW-0479">Metal-binding</keyword>
<dbReference type="Gene3D" id="3.90.180.10">
    <property type="entry name" value="Medium-chain alcohol dehydrogenases, catalytic domain"/>
    <property type="match status" value="1"/>
</dbReference>
<dbReference type="Proteomes" id="UP000808906">
    <property type="component" value="Unassembled WGS sequence"/>
</dbReference>
<reference evidence="12" key="1">
    <citation type="submission" date="2019-11" db="EMBL/GenBank/DDBJ databases">
        <title>Spread of Macrolides and rifampicin resistant Rhodococcus equi in clinical isolates in the USA.</title>
        <authorList>
            <person name="Alvarez-Narvaez S."/>
            <person name="Huber L."/>
            <person name="Cohen N.D."/>
            <person name="Slovis N."/>
            <person name="Greiter M."/>
            <person name="Giguere S."/>
            <person name="Hart K."/>
        </authorList>
    </citation>
    <scope>NUCLEOTIDE SEQUENCE</scope>
    <source>
        <strain evidence="12">Lh_17</strain>
    </source>
</reference>
<evidence type="ECO:0000313" key="14">
    <source>
        <dbReference type="EMBL" id="NKW41210.1"/>
    </source>
</evidence>
<dbReference type="Proteomes" id="UP000603463">
    <property type="component" value="Unassembled WGS sequence"/>
</dbReference>
<evidence type="ECO:0000313" key="12">
    <source>
        <dbReference type="EMBL" id="MBM4565283.1"/>
    </source>
</evidence>
<evidence type="ECO:0000256" key="5">
    <source>
        <dbReference type="ARBA" id="ARBA00022833"/>
    </source>
</evidence>
<dbReference type="PANTHER" id="PTHR43880:SF12">
    <property type="entry name" value="ALCOHOL DEHYDROGENASE CLASS-3"/>
    <property type="match status" value="1"/>
</dbReference>
<sequence length="369" mass="38717">MKTRAAVLWAPGEPWSVEEIELDEPAAGEVLVELTASGLCHSDEHFRDGTSVIGYPFIGGHEGSGIVRRIGPGVTELEPGDHVVFSFIPACGRCRSCARGMSSVCDMGAHIGVGTQISDGTSRHRVRGEDARLMCVVGTFAEHTVVNQASCVKITPDVPLDKAALVGCGIPTGWGSSVYVGKVTSGDSVVVLGMGGVGCGAVQGAALSGARHVVVVDPSPFKRAEAKRFGATHTAESVEEAGALVRELTWGAMADVVVITVGVMTGGLLAPAMSLLGKGGTCVQVAVGDPAETAVELSLIDLTSMRKTITGSWYGNANPRSDIPLLLRMYMEGKLLLDEMITRTYTLDDINVGFEDMRRAESVRGMIVF</sequence>
<dbReference type="GO" id="GO:0051903">
    <property type="term" value="F:S-(hydroxymethyl)glutathione dehydrogenase [NAD(P)+] activity"/>
    <property type="evidence" value="ECO:0007669"/>
    <property type="project" value="TreeGrafter"/>
</dbReference>
<comment type="catalytic activity">
    <reaction evidence="9">
        <text>a primary alcohol + NAD(+) = an aldehyde + NADH + H(+)</text>
        <dbReference type="Rhea" id="RHEA:10736"/>
        <dbReference type="ChEBI" id="CHEBI:15378"/>
        <dbReference type="ChEBI" id="CHEBI:15734"/>
        <dbReference type="ChEBI" id="CHEBI:17478"/>
        <dbReference type="ChEBI" id="CHEBI:57540"/>
        <dbReference type="ChEBI" id="CHEBI:57945"/>
        <dbReference type="EC" id="1.1.1.1"/>
    </reaction>
</comment>
<protein>
    <recommendedName>
        <fullName evidence="3">alcohol dehydrogenase</fullName>
        <ecNumber evidence="3">1.1.1.1</ecNumber>
    </recommendedName>
</protein>
<feature type="domain" description="Enoyl reductase (ER)" evidence="11">
    <location>
        <begin position="12"/>
        <end position="369"/>
    </location>
</feature>
<dbReference type="EMBL" id="WVBC01000032">
    <property type="protein sequence ID" value="NKT80253.1"/>
    <property type="molecule type" value="Genomic_DNA"/>
</dbReference>
<evidence type="ECO:0000256" key="4">
    <source>
        <dbReference type="ARBA" id="ARBA00022723"/>
    </source>
</evidence>
<dbReference type="InterPro" id="IPR020843">
    <property type="entry name" value="ER"/>
</dbReference>
<dbReference type="SUPFAM" id="SSF50129">
    <property type="entry name" value="GroES-like"/>
    <property type="match status" value="2"/>
</dbReference>
<dbReference type="RefSeq" id="WP_084844773.1">
    <property type="nucleotide sequence ID" value="NZ_CP095477.1"/>
</dbReference>
<dbReference type="InterPro" id="IPR013154">
    <property type="entry name" value="ADH-like_N"/>
</dbReference>
<evidence type="ECO:0000256" key="8">
    <source>
        <dbReference type="ARBA" id="ARBA00049164"/>
    </source>
</evidence>
<comment type="cofactor">
    <cofactor evidence="1 10">
        <name>Zn(2+)</name>
        <dbReference type="ChEBI" id="CHEBI:29105"/>
    </cofactor>
</comment>
<dbReference type="SMART" id="SM00829">
    <property type="entry name" value="PKS_ER"/>
    <property type="match status" value="1"/>
</dbReference>
<dbReference type="InterPro" id="IPR002328">
    <property type="entry name" value="ADH_Zn_CS"/>
</dbReference>
<dbReference type="NCBIfam" id="TIGR03989">
    <property type="entry name" value="Rxyl_3153"/>
    <property type="match status" value="1"/>
</dbReference>
<dbReference type="GO" id="GO:0004022">
    <property type="term" value="F:alcohol dehydrogenase (NAD+) activity"/>
    <property type="evidence" value="ECO:0007669"/>
    <property type="project" value="UniProtKB-EC"/>
</dbReference>
<dbReference type="Pfam" id="PF00107">
    <property type="entry name" value="ADH_zinc_N"/>
    <property type="match status" value="1"/>
</dbReference>
<dbReference type="InterPro" id="IPR036291">
    <property type="entry name" value="NAD(P)-bd_dom_sf"/>
</dbReference>
<gene>
    <name evidence="12" type="ORF">GS441_07505</name>
    <name evidence="13" type="ORF">GS882_19390</name>
    <name evidence="14" type="ORF">GS947_06150</name>
</gene>
<comment type="similarity">
    <text evidence="2 10">Belongs to the zinc-containing alcohol dehydrogenase family.</text>
</comment>
<evidence type="ECO:0000313" key="15">
    <source>
        <dbReference type="Proteomes" id="UP000603463"/>
    </source>
</evidence>
<keyword evidence="6 13" id="KW-0560">Oxidoreductase</keyword>
<dbReference type="Pfam" id="PF08240">
    <property type="entry name" value="ADH_N"/>
    <property type="match status" value="1"/>
</dbReference>
<dbReference type="EMBL" id="WVDC01000001">
    <property type="protein sequence ID" value="NKW41210.1"/>
    <property type="molecule type" value="Genomic_DNA"/>
</dbReference>
<comment type="caution">
    <text evidence="13">The sequence shown here is derived from an EMBL/GenBank/DDBJ whole genome shotgun (WGS) entry which is preliminary data.</text>
</comment>
<dbReference type="InterPro" id="IPR023921">
    <property type="entry name" value="ADH_Zn_actinomycetes"/>
</dbReference>
<dbReference type="PANTHER" id="PTHR43880">
    <property type="entry name" value="ALCOHOL DEHYDROGENASE"/>
    <property type="match status" value="1"/>
</dbReference>
<dbReference type="InterPro" id="IPR011032">
    <property type="entry name" value="GroES-like_sf"/>
</dbReference>
<evidence type="ECO:0000256" key="6">
    <source>
        <dbReference type="ARBA" id="ARBA00023002"/>
    </source>
</evidence>
<evidence type="ECO:0000256" key="10">
    <source>
        <dbReference type="RuleBase" id="RU361277"/>
    </source>
</evidence>
<evidence type="ECO:0000256" key="3">
    <source>
        <dbReference type="ARBA" id="ARBA00013190"/>
    </source>
</evidence>
<dbReference type="CDD" id="cd08279">
    <property type="entry name" value="Zn_ADH_class_III"/>
    <property type="match status" value="1"/>
</dbReference>
<dbReference type="AlphaFoldDB" id="A0A9Q5F267"/>
<evidence type="ECO:0000256" key="7">
    <source>
        <dbReference type="ARBA" id="ARBA00023027"/>
    </source>
</evidence>
<dbReference type="InterPro" id="IPR013149">
    <property type="entry name" value="ADH-like_C"/>
</dbReference>
<evidence type="ECO:0000313" key="13">
    <source>
        <dbReference type="EMBL" id="NKT80253.1"/>
    </source>
</evidence>
<evidence type="ECO:0000256" key="2">
    <source>
        <dbReference type="ARBA" id="ARBA00008072"/>
    </source>
</evidence>